<evidence type="ECO:0000313" key="4">
    <source>
        <dbReference type="Proteomes" id="UP001189429"/>
    </source>
</evidence>
<keyword evidence="4" id="KW-1185">Reference proteome</keyword>
<keyword evidence="1" id="KW-0175">Coiled coil</keyword>
<dbReference type="InterPro" id="IPR036691">
    <property type="entry name" value="Endo/exonu/phosph_ase_sf"/>
</dbReference>
<comment type="caution">
    <text evidence="3">The sequence shown here is derived from an EMBL/GenBank/DDBJ whole genome shotgun (WGS) entry which is preliminary data.</text>
</comment>
<sequence length="594" mass="66105">VLVMLGIVFGAEMMLEMQWRLRLRGAGMEEIAGGEQEGAGRRLDPRRPTAPMDPWAAGLVGGQLADLKQQALSEFSALALETLARELPSALGRAAGPLFEKLEKKWADAIKRVQNQLDEQGGRLTNVEGHTRVLEQRLAHLEKELDLARARPREVPVVSSDWDRAVDHTILVVRSPDIVPKAGVQEALSEWLKDANFAFGKEAELLGDDMGKQFTVAFLGPMQATRESRRRQAQGALRFPTGRWRDFAVNVGGRRSPIFVSVDKNRKEVATEMACKKLRKALQSEMGIITFIDREGGQLLSKWEPLAKITPSSATRVPKVEWNQAALGDLGLGHQQVIDLARKTFVARDIQWLASRRAVLLAKLAQMDTIVAVQETHGDAGAVQELLHRVRVRHHAFQSHSGPTQSDGLLTLVPMRDNLEVSEHVVMVPGRVMYLKIRCTLSGFVWYHWNVHNHGLDCIRIHAISMVIVKQLAEVRLDPMMCSVILIGDFNLSDEAGEVATAFRKATPGSAAAAHVGGLERHVSARARASSSRAGKAGDSTWRKIFRKMTELAFDKPTHWNEGTQWVYEDRLFEQVVKELEEVVGIQDMMMDAP</sequence>
<feature type="coiled-coil region" evidence="1">
    <location>
        <begin position="124"/>
        <end position="151"/>
    </location>
</feature>
<reference evidence="3" key="1">
    <citation type="submission" date="2023-10" db="EMBL/GenBank/DDBJ databases">
        <authorList>
            <person name="Chen Y."/>
            <person name="Shah S."/>
            <person name="Dougan E. K."/>
            <person name="Thang M."/>
            <person name="Chan C."/>
        </authorList>
    </citation>
    <scope>NUCLEOTIDE SEQUENCE [LARGE SCALE GENOMIC DNA]</scope>
</reference>
<feature type="region of interest" description="Disordered" evidence="2">
    <location>
        <begin position="33"/>
        <end position="52"/>
    </location>
</feature>
<dbReference type="Gene3D" id="3.60.10.10">
    <property type="entry name" value="Endonuclease/exonuclease/phosphatase"/>
    <property type="match status" value="1"/>
</dbReference>
<evidence type="ECO:0008006" key="5">
    <source>
        <dbReference type="Google" id="ProtNLM"/>
    </source>
</evidence>
<feature type="non-terminal residue" evidence="3">
    <location>
        <position position="594"/>
    </location>
</feature>
<evidence type="ECO:0000256" key="1">
    <source>
        <dbReference type="SAM" id="Coils"/>
    </source>
</evidence>
<dbReference type="EMBL" id="CAUYUJ010015185">
    <property type="protein sequence ID" value="CAK0850896.1"/>
    <property type="molecule type" value="Genomic_DNA"/>
</dbReference>
<feature type="non-terminal residue" evidence="3">
    <location>
        <position position="1"/>
    </location>
</feature>
<evidence type="ECO:0000313" key="3">
    <source>
        <dbReference type="EMBL" id="CAK0850896.1"/>
    </source>
</evidence>
<gene>
    <name evidence="3" type="ORF">PCOR1329_LOCUS43185</name>
</gene>
<feature type="compositionally biased region" description="Basic and acidic residues" evidence="2">
    <location>
        <begin position="38"/>
        <end position="47"/>
    </location>
</feature>
<dbReference type="Proteomes" id="UP001189429">
    <property type="component" value="Unassembled WGS sequence"/>
</dbReference>
<protein>
    <recommendedName>
        <fullName evidence="5">Endonuclease/exonuclease/phosphatase domain-containing protein</fullName>
    </recommendedName>
</protein>
<organism evidence="3 4">
    <name type="scientific">Prorocentrum cordatum</name>
    <dbReference type="NCBI Taxonomy" id="2364126"/>
    <lineage>
        <taxon>Eukaryota</taxon>
        <taxon>Sar</taxon>
        <taxon>Alveolata</taxon>
        <taxon>Dinophyceae</taxon>
        <taxon>Prorocentrales</taxon>
        <taxon>Prorocentraceae</taxon>
        <taxon>Prorocentrum</taxon>
    </lineage>
</organism>
<evidence type="ECO:0000256" key="2">
    <source>
        <dbReference type="SAM" id="MobiDB-lite"/>
    </source>
</evidence>
<proteinExistence type="predicted"/>
<accession>A0ABN9TX61</accession>
<dbReference type="SUPFAM" id="SSF56219">
    <property type="entry name" value="DNase I-like"/>
    <property type="match status" value="1"/>
</dbReference>
<name>A0ABN9TX61_9DINO</name>